<gene>
    <name evidence="2" type="ORF">CLV70_109215</name>
</gene>
<protein>
    <recommendedName>
        <fullName evidence="4">Lipoprotein</fullName>
    </recommendedName>
</protein>
<dbReference type="RefSeq" id="WP_106128150.1">
    <property type="nucleotide sequence ID" value="NZ_PVZG01000009.1"/>
</dbReference>
<evidence type="ECO:0008006" key="4">
    <source>
        <dbReference type="Google" id="ProtNLM"/>
    </source>
</evidence>
<keyword evidence="3" id="KW-1185">Reference proteome</keyword>
<dbReference type="PROSITE" id="PS51257">
    <property type="entry name" value="PROKAR_LIPOPROTEIN"/>
    <property type="match status" value="1"/>
</dbReference>
<organism evidence="2 3">
    <name type="scientific">Pseudosporangium ferrugineum</name>
    <dbReference type="NCBI Taxonomy" id="439699"/>
    <lineage>
        <taxon>Bacteria</taxon>
        <taxon>Bacillati</taxon>
        <taxon>Actinomycetota</taxon>
        <taxon>Actinomycetes</taxon>
        <taxon>Micromonosporales</taxon>
        <taxon>Micromonosporaceae</taxon>
        <taxon>Pseudosporangium</taxon>
    </lineage>
</organism>
<comment type="caution">
    <text evidence="2">The sequence shown here is derived from an EMBL/GenBank/DDBJ whole genome shotgun (WGS) entry which is preliminary data.</text>
</comment>
<reference evidence="2 3" key="1">
    <citation type="submission" date="2018-03" db="EMBL/GenBank/DDBJ databases">
        <title>Genomic Encyclopedia of Archaeal and Bacterial Type Strains, Phase II (KMG-II): from individual species to whole genera.</title>
        <authorList>
            <person name="Goeker M."/>
        </authorList>
    </citation>
    <scope>NUCLEOTIDE SEQUENCE [LARGE SCALE GENOMIC DNA]</scope>
    <source>
        <strain evidence="2 3">DSM 45348</strain>
    </source>
</reference>
<proteinExistence type="predicted"/>
<dbReference type="Proteomes" id="UP000239209">
    <property type="component" value="Unassembled WGS sequence"/>
</dbReference>
<accession>A0A2T0S3S4</accession>
<evidence type="ECO:0000256" key="1">
    <source>
        <dbReference type="SAM" id="SignalP"/>
    </source>
</evidence>
<name>A0A2T0S3S4_9ACTN</name>
<sequence length="188" mass="20147">MRTEILRRSVVLAGGALLLAGCSASPEPQAEPPAAPSASSPAFRFTVPAEIDGLPQTTTAKWTKVAQSATRSLKRNILRPLDTLTAVYVDTSDPAEGVELSAVAGEVADPASQLRLITGNLTGEWQDAEIEGGVGTCSVNREERPLIRTDCYWAEPGSVGRVSLWGLKDRRKDFPAIQRQFNRGTVSD</sequence>
<feature type="signal peptide" evidence="1">
    <location>
        <begin position="1"/>
        <end position="30"/>
    </location>
</feature>
<evidence type="ECO:0000313" key="3">
    <source>
        <dbReference type="Proteomes" id="UP000239209"/>
    </source>
</evidence>
<keyword evidence="1" id="KW-0732">Signal</keyword>
<feature type="chain" id="PRO_5015711000" description="Lipoprotein" evidence="1">
    <location>
        <begin position="31"/>
        <end position="188"/>
    </location>
</feature>
<dbReference type="OrthoDB" id="3394762at2"/>
<evidence type="ECO:0000313" key="2">
    <source>
        <dbReference type="EMBL" id="PRY28059.1"/>
    </source>
</evidence>
<dbReference type="AlphaFoldDB" id="A0A2T0S3S4"/>
<dbReference type="EMBL" id="PVZG01000009">
    <property type="protein sequence ID" value="PRY28059.1"/>
    <property type="molecule type" value="Genomic_DNA"/>
</dbReference>